<evidence type="ECO:0000256" key="12">
    <source>
        <dbReference type="ARBA" id="ARBA00022842"/>
    </source>
</evidence>
<protein>
    <recommendedName>
        <fullName evidence="4">DNA-directed DNA polymerase</fullName>
        <ecNumber evidence="4">2.7.7.7</ecNumber>
    </recommendedName>
</protein>
<evidence type="ECO:0000256" key="7">
    <source>
        <dbReference type="ARBA" id="ARBA00022679"/>
    </source>
</evidence>
<dbReference type="GO" id="GO:0046872">
    <property type="term" value="F:metal ion binding"/>
    <property type="evidence" value="ECO:0007669"/>
    <property type="project" value="UniProtKB-KW"/>
</dbReference>
<evidence type="ECO:0000256" key="10">
    <source>
        <dbReference type="ARBA" id="ARBA00022723"/>
    </source>
</evidence>
<dbReference type="InterPro" id="IPR001126">
    <property type="entry name" value="UmuC"/>
</dbReference>
<dbReference type="FunFam" id="3.40.1170.60:FF:000001">
    <property type="entry name" value="DNA polymerase IV"/>
    <property type="match status" value="1"/>
</dbReference>
<keyword evidence="5" id="KW-0515">Mutator protein</keyword>
<dbReference type="STRING" id="1236970.JCM9140_762"/>
<comment type="similarity">
    <text evidence="3">Belongs to the DNA polymerase type-Y family.</text>
</comment>
<dbReference type="AlphaFoldDB" id="W4PYP0"/>
<accession>W4PYP0</accession>
<dbReference type="SUPFAM" id="SSF56672">
    <property type="entry name" value="DNA/RNA polymerases"/>
    <property type="match status" value="1"/>
</dbReference>
<evidence type="ECO:0000256" key="15">
    <source>
        <dbReference type="ARBA" id="ARBA00023204"/>
    </source>
</evidence>
<dbReference type="EMBL" id="BAUT01000004">
    <property type="protein sequence ID" value="GAE24810.1"/>
    <property type="molecule type" value="Genomic_DNA"/>
</dbReference>
<dbReference type="GO" id="GO:0006260">
    <property type="term" value="P:DNA replication"/>
    <property type="evidence" value="ECO:0007669"/>
    <property type="project" value="UniProtKB-KW"/>
</dbReference>
<organism evidence="18 19">
    <name type="scientific">Halalkalibacter wakoensis JCM 9140</name>
    <dbReference type="NCBI Taxonomy" id="1236970"/>
    <lineage>
        <taxon>Bacteria</taxon>
        <taxon>Bacillati</taxon>
        <taxon>Bacillota</taxon>
        <taxon>Bacilli</taxon>
        <taxon>Bacillales</taxon>
        <taxon>Bacillaceae</taxon>
        <taxon>Halalkalibacter</taxon>
    </lineage>
</organism>
<evidence type="ECO:0000256" key="1">
    <source>
        <dbReference type="ARBA" id="ARBA00001946"/>
    </source>
</evidence>
<evidence type="ECO:0000256" key="6">
    <source>
        <dbReference type="ARBA" id="ARBA00022490"/>
    </source>
</evidence>
<evidence type="ECO:0000313" key="18">
    <source>
        <dbReference type="EMBL" id="GAE24810.1"/>
    </source>
</evidence>
<dbReference type="GO" id="GO:0009432">
    <property type="term" value="P:SOS response"/>
    <property type="evidence" value="ECO:0007669"/>
    <property type="project" value="TreeGrafter"/>
</dbReference>
<dbReference type="Proteomes" id="UP000018890">
    <property type="component" value="Unassembled WGS sequence"/>
</dbReference>
<dbReference type="GO" id="GO:0003887">
    <property type="term" value="F:DNA-directed DNA polymerase activity"/>
    <property type="evidence" value="ECO:0007669"/>
    <property type="project" value="UniProtKB-KW"/>
</dbReference>
<keyword evidence="10" id="KW-0479">Metal-binding</keyword>
<evidence type="ECO:0000256" key="5">
    <source>
        <dbReference type="ARBA" id="ARBA00022457"/>
    </source>
</evidence>
<keyword evidence="15" id="KW-0234">DNA repair</keyword>
<dbReference type="GO" id="GO:0006281">
    <property type="term" value="P:DNA repair"/>
    <property type="evidence" value="ECO:0007669"/>
    <property type="project" value="UniProtKB-KW"/>
</dbReference>
<evidence type="ECO:0000256" key="16">
    <source>
        <dbReference type="ARBA" id="ARBA00049244"/>
    </source>
</evidence>
<keyword evidence="9" id="KW-0235">DNA replication</keyword>
<dbReference type="GO" id="GO:0042276">
    <property type="term" value="P:error-prone translesion synthesis"/>
    <property type="evidence" value="ECO:0007669"/>
    <property type="project" value="TreeGrafter"/>
</dbReference>
<keyword evidence="6" id="KW-0963">Cytoplasm</keyword>
<dbReference type="EC" id="2.7.7.7" evidence="4"/>
<evidence type="ECO:0000256" key="9">
    <source>
        <dbReference type="ARBA" id="ARBA00022705"/>
    </source>
</evidence>
<keyword evidence="8" id="KW-0548">Nucleotidyltransferase</keyword>
<dbReference type="PROSITE" id="PS50173">
    <property type="entry name" value="UMUC"/>
    <property type="match status" value="1"/>
</dbReference>
<keyword evidence="12" id="KW-0460">Magnesium</keyword>
<reference evidence="18" key="1">
    <citation type="journal article" date="2014" name="Genome Announc.">
        <title>Draft Genome Sequences of Three Alkaliphilic Bacillus Strains, Bacillus wakoensis JCM 9140T, Bacillus akibai JCM 9157T, and Bacillus hemicellulosilyticus JCM 9152T.</title>
        <authorList>
            <person name="Yuki M."/>
            <person name="Oshima K."/>
            <person name="Suda W."/>
            <person name="Oshida Y."/>
            <person name="Kitamura K."/>
            <person name="Iida T."/>
            <person name="Hattori M."/>
            <person name="Ohkuma M."/>
        </authorList>
    </citation>
    <scope>NUCLEOTIDE SEQUENCE [LARGE SCALE GENOMIC DNA]</scope>
    <source>
        <strain evidence="18">JCM 9140</strain>
    </source>
</reference>
<gene>
    <name evidence="18" type="ORF">JCM9140_762</name>
</gene>
<keyword evidence="7" id="KW-0808">Transferase</keyword>
<dbReference type="InterPro" id="IPR043502">
    <property type="entry name" value="DNA/RNA_pol_sf"/>
</dbReference>
<evidence type="ECO:0000256" key="8">
    <source>
        <dbReference type="ARBA" id="ARBA00022695"/>
    </source>
</evidence>
<comment type="cofactor">
    <cofactor evidence="1">
        <name>Mg(2+)</name>
        <dbReference type="ChEBI" id="CHEBI:18420"/>
    </cofactor>
</comment>
<evidence type="ECO:0000313" key="19">
    <source>
        <dbReference type="Proteomes" id="UP000018890"/>
    </source>
</evidence>
<keyword evidence="19" id="KW-1185">Reference proteome</keyword>
<keyword evidence="11" id="KW-0227">DNA damage</keyword>
<dbReference type="Pfam" id="PF00817">
    <property type="entry name" value="IMS"/>
    <property type="match status" value="1"/>
</dbReference>
<evidence type="ECO:0000259" key="17">
    <source>
        <dbReference type="PROSITE" id="PS50173"/>
    </source>
</evidence>
<dbReference type="GO" id="GO:0003677">
    <property type="term" value="F:DNA binding"/>
    <property type="evidence" value="ECO:0007669"/>
    <property type="project" value="UniProtKB-KW"/>
</dbReference>
<sequence length="112" mass="12843">MNRARLIFHLDMNSFFASVEIAHNPSLQGKPVAIAGNPEERRGIIVTSSYEARSKGVKTTMPIWEAKKLCPNLIILRPNGDRYREASNRCSTYYLRILRLCSKFQLMKDTLI</sequence>
<evidence type="ECO:0000256" key="11">
    <source>
        <dbReference type="ARBA" id="ARBA00022763"/>
    </source>
</evidence>
<evidence type="ECO:0000256" key="4">
    <source>
        <dbReference type="ARBA" id="ARBA00012417"/>
    </source>
</evidence>
<dbReference type="InterPro" id="IPR050116">
    <property type="entry name" value="DNA_polymerase-Y"/>
</dbReference>
<dbReference type="GO" id="GO:0005829">
    <property type="term" value="C:cytosol"/>
    <property type="evidence" value="ECO:0007669"/>
    <property type="project" value="TreeGrafter"/>
</dbReference>
<comment type="catalytic activity">
    <reaction evidence="16">
        <text>DNA(n) + a 2'-deoxyribonucleoside 5'-triphosphate = DNA(n+1) + diphosphate</text>
        <dbReference type="Rhea" id="RHEA:22508"/>
        <dbReference type="Rhea" id="RHEA-COMP:17339"/>
        <dbReference type="Rhea" id="RHEA-COMP:17340"/>
        <dbReference type="ChEBI" id="CHEBI:33019"/>
        <dbReference type="ChEBI" id="CHEBI:61560"/>
        <dbReference type="ChEBI" id="CHEBI:173112"/>
        <dbReference type="EC" id="2.7.7.7"/>
    </reaction>
</comment>
<keyword evidence="13" id="KW-0239">DNA-directed DNA polymerase</keyword>
<feature type="domain" description="UmuC" evidence="17">
    <location>
        <begin position="7"/>
        <end position="89"/>
    </location>
</feature>
<dbReference type="PANTHER" id="PTHR11076:SF33">
    <property type="entry name" value="DNA POLYMERASE KAPPA"/>
    <property type="match status" value="1"/>
</dbReference>
<keyword evidence="14" id="KW-0238">DNA-binding</keyword>
<comment type="subcellular location">
    <subcellularLocation>
        <location evidence="2">Cytoplasm</location>
    </subcellularLocation>
</comment>
<dbReference type="PANTHER" id="PTHR11076">
    <property type="entry name" value="DNA REPAIR POLYMERASE UMUC / TRANSFERASE FAMILY MEMBER"/>
    <property type="match status" value="1"/>
</dbReference>
<evidence type="ECO:0000256" key="3">
    <source>
        <dbReference type="ARBA" id="ARBA00010945"/>
    </source>
</evidence>
<comment type="caution">
    <text evidence="18">The sequence shown here is derived from an EMBL/GenBank/DDBJ whole genome shotgun (WGS) entry which is preliminary data.</text>
</comment>
<name>W4PYP0_9BACI</name>
<evidence type="ECO:0000256" key="2">
    <source>
        <dbReference type="ARBA" id="ARBA00004496"/>
    </source>
</evidence>
<evidence type="ECO:0000256" key="14">
    <source>
        <dbReference type="ARBA" id="ARBA00023125"/>
    </source>
</evidence>
<proteinExistence type="inferred from homology"/>
<dbReference type="Gene3D" id="3.40.1170.60">
    <property type="match status" value="1"/>
</dbReference>
<evidence type="ECO:0000256" key="13">
    <source>
        <dbReference type="ARBA" id="ARBA00022932"/>
    </source>
</evidence>